<evidence type="ECO:0000256" key="1">
    <source>
        <dbReference type="SAM" id="SignalP"/>
    </source>
</evidence>
<protein>
    <submittedName>
        <fullName evidence="2">Uncharacterized protein</fullName>
    </submittedName>
</protein>
<sequence length="209" mass="23617">MKQCYTHLFYFGLLLLPIISISTSYASSGCANEEVQGVVLKTSYTMPPAEDPDPLIVVDIKSKVTSYFIPGHSYIEKVTTEKVTITLGPTHTEKTLHSQAWHTPDKVYSKNERGKPNVRQMQRRSFNTTPISLLTSTSDTRIFLDRECSWASKKIPGLGGIKTCSLAIYGWPHQIFAEIEKTKAKEHPILLEETCIPKSKFIIPELDWQ</sequence>
<evidence type="ECO:0000313" key="2">
    <source>
        <dbReference type="EMBL" id="SIS40794.1"/>
    </source>
</evidence>
<dbReference type="AlphaFoldDB" id="A0A1N7IUQ0"/>
<feature type="chain" id="PRO_5012907568" evidence="1">
    <location>
        <begin position="27"/>
        <end position="209"/>
    </location>
</feature>
<feature type="signal peptide" evidence="1">
    <location>
        <begin position="1"/>
        <end position="26"/>
    </location>
</feature>
<organism evidence="2 3">
    <name type="scientific">Neptunomonas antarctica</name>
    <dbReference type="NCBI Taxonomy" id="619304"/>
    <lineage>
        <taxon>Bacteria</taxon>
        <taxon>Pseudomonadati</taxon>
        <taxon>Pseudomonadota</taxon>
        <taxon>Gammaproteobacteria</taxon>
        <taxon>Oceanospirillales</taxon>
        <taxon>Oceanospirillaceae</taxon>
        <taxon>Neptunomonas</taxon>
    </lineage>
</organism>
<proteinExistence type="predicted"/>
<evidence type="ECO:0000313" key="3">
    <source>
        <dbReference type="Proteomes" id="UP000185999"/>
    </source>
</evidence>
<dbReference type="Proteomes" id="UP000185999">
    <property type="component" value="Unassembled WGS sequence"/>
</dbReference>
<dbReference type="EMBL" id="FTOE01000001">
    <property type="protein sequence ID" value="SIS40794.1"/>
    <property type="molecule type" value="Genomic_DNA"/>
</dbReference>
<name>A0A1N7IUQ0_9GAMM</name>
<gene>
    <name evidence="2" type="ORF">SAMN05421760_101157</name>
</gene>
<accession>A0A1N7IUQ0</accession>
<reference evidence="3" key="1">
    <citation type="submission" date="2017-01" db="EMBL/GenBank/DDBJ databases">
        <authorList>
            <person name="Varghese N."/>
            <person name="Submissions S."/>
        </authorList>
    </citation>
    <scope>NUCLEOTIDE SEQUENCE [LARGE SCALE GENOMIC DNA]</scope>
    <source>
        <strain evidence="3">DSM 22306</strain>
    </source>
</reference>
<keyword evidence="1" id="KW-0732">Signal</keyword>
<dbReference type="PROSITE" id="PS51257">
    <property type="entry name" value="PROKAR_LIPOPROTEIN"/>
    <property type="match status" value="1"/>
</dbReference>
<keyword evidence="3" id="KW-1185">Reference proteome</keyword>